<evidence type="ECO:0000256" key="1">
    <source>
        <dbReference type="SAM" id="MobiDB-lite"/>
    </source>
</evidence>
<protein>
    <submittedName>
        <fullName evidence="2">Uncharacterized protein</fullName>
    </submittedName>
</protein>
<evidence type="ECO:0000313" key="4">
    <source>
        <dbReference type="Proteomes" id="UP000183760"/>
    </source>
</evidence>
<keyword evidence="4" id="KW-1185">Reference proteome</keyword>
<dbReference type="Proteomes" id="UP000321514">
    <property type="component" value="Unassembled WGS sequence"/>
</dbReference>
<dbReference type="AlphaFoldDB" id="A0A511TCA6"/>
<organism evidence="2 5">
    <name type="scientific">Myxococcus fulvus</name>
    <dbReference type="NCBI Taxonomy" id="33"/>
    <lineage>
        <taxon>Bacteria</taxon>
        <taxon>Pseudomonadati</taxon>
        <taxon>Myxococcota</taxon>
        <taxon>Myxococcia</taxon>
        <taxon>Myxococcales</taxon>
        <taxon>Cystobacterineae</taxon>
        <taxon>Myxococcaceae</taxon>
        <taxon>Myxococcus</taxon>
    </lineage>
</organism>
<proteinExistence type="predicted"/>
<dbReference type="EMBL" id="BJXR01000049">
    <property type="protein sequence ID" value="GEN11811.1"/>
    <property type="molecule type" value="Genomic_DNA"/>
</dbReference>
<dbReference type="STRING" id="1334629.MFUL124B02_08895"/>
<comment type="caution">
    <text evidence="2">The sequence shown here is derived from an EMBL/GenBank/DDBJ whole genome shotgun (WGS) entry which is preliminary data.</text>
</comment>
<gene>
    <name evidence="2" type="ORF">MFU01_68480</name>
    <name evidence="3" type="ORF">SAMN05443572_115173</name>
</gene>
<sequence length="338" mass="36556">MHPTRRLLSRGPWLFDINPNRLVIVHGAEGVRRELKGDSPGHPSAPVVLAALAEAKDAWVGSGDGRVFSVGTDASTPAQSFPRECFDLITDGDRLIGAHVDDTLWLTTLFTTDGSGQKWEPMPLPEPVSATHGYGYSEGLPLPESPDGAFLDSSPFGITVVEKGRGRVHVLRAGAAQPEGALQLEPGHEQDLWRALATPHGVLLLLIVNYRLTGLLHFALDGTLLGSLPRSDSDEDEDELTWGGAGICVLDANRAALFVQDKILLVSLPGLEVLETREGEWPRPVSVTSAGRDRWWVGPEDNDALFLLTAEPGHPLRIHATNPPVNPGAPLELRERVR</sequence>
<reference evidence="2 5" key="2">
    <citation type="submission" date="2019-07" db="EMBL/GenBank/DDBJ databases">
        <title>Whole genome shotgun sequence of Myxococcus fulvus NBRC 100333.</title>
        <authorList>
            <person name="Hosoyama A."/>
            <person name="Uohara A."/>
            <person name="Ohji S."/>
            <person name="Ichikawa N."/>
        </authorList>
    </citation>
    <scope>NUCLEOTIDE SEQUENCE [LARGE SCALE GENOMIC DNA]</scope>
    <source>
        <strain evidence="2 5">NBRC 100333</strain>
    </source>
</reference>
<accession>A0A511TCA6</accession>
<dbReference type="Proteomes" id="UP000183760">
    <property type="component" value="Unassembled WGS sequence"/>
</dbReference>
<evidence type="ECO:0000313" key="5">
    <source>
        <dbReference type="Proteomes" id="UP000321514"/>
    </source>
</evidence>
<evidence type="ECO:0000313" key="2">
    <source>
        <dbReference type="EMBL" id="GEN11811.1"/>
    </source>
</evidence>
<reference evidence="3 4" key="1">
    <citation type="submission" date="2016-10" db="EMBL/GenBank/DDBJ databases">
        <authorList>
            <person name="Varghese N."/>
            <person name="Submissions S."/>
        </authorList>
    </citation>
    <scope>NUCLEOTIDE SEQUENCE [LARGE SCALE GENOMIC DNA]</scope>
    <source>
        <strain evidence="3 4">DSM 16525</strain>
    </source>
</reference>
<feature type="region of interest" description="Disordered" evidence="1">
    <location>
        <begin position="318"/>
        <end position="338"/>
    </location>
</feature>
<name>A0A511TCA6_MYXFU</name>
<evidence type="ECO:0000313" key="3">
    <source>
        <dbReference type="EMBL" id="SEU40580.1"/>
    </source>
</evidence>
<dbReference type="EMBL" id="FOIB01000015">
    <property type="protein sequence ID" value="SEU40580.1"/>
    <property type="molecule type" value="Genomic_DNA"/>
</dbReference>